<dbReference type="EMBL" id="JAAIUV010000005">
    <property type="protein sequence ID" value="NEX78216.1"/>
    <property type="molecule type" value="Genomic_DNA"/>
</dbReference>
<comment type="caution">
    <text evidence="3">The sequence shown here is derived from an EMBL/GenBank/DDBJ whole genome shotgun (WGS) entry which is preliminary data.</text>
</comment>
<keyword evidence="1" id="KW-0472">Membrane</keyword>
<organism evidence="3 4">
    <name type="scientific">Neobacillus thermocopriae</name>
    <dbReference type="NCBI Taxonomy" id="1215031"/>
    <lineage>
        <taxon>Bacteria</taxon>
        <taxon>Bacillati</taxon>
        <taxon>Bacillota</taxon>
        <taxon>Bacilli</taxon>
        <taxon>Bacillales</taxon>
        <taxon>Bacillaceae</taxon>
        <taxon>Neobacillus</taxon>
    </lineage>
</organism>
<keyword evidence="4" id="KW-1185">Reference proteome</keyword>
<dbReference type="InterPro" id="IPR006976">
    <property type="entry name" value="VanZ-like"/>
</dbReference>
<dbReference type="Pfam" id="PF04892">
    <property type="entry name" value="VanZ"/>
    <property type="match status" value="1"/>
</dbReference>
<evidence type="ECO:0000259" key="2">
    <source>
        <dbReference type="Pfam" id="PF04892"/>
    </source>
</evidence>
<evidence type="ECO:0000256" key="1">
    <source>
        <dbReference type="SAM" id="Phobius"/>
    </source>
</evidence>
<keyword evidence="1" id="KW-1133">Transmembrane helix</keyword>
<feature type="transmembrane region" description="Helical" evidence="1">
    <location>
        <begin position="7"/>
        <end position="25"/>
    </location>
</feature>
<evidence type="ECO:0000313" key="4">
    <source>
        <dbReference type="Proteomes" id="UP000481621"/>
    </source>
</evidence>
<gene>
    <name evidence="3" type="ORF">G4Z05_04830</name>
</gene>
<feature type="transmembrane region" description="Helical" evidence="1">
    <location>
        <begin position="45"/>
        <end position="65"/>
    </location>
</feature>
<dbReference type="Proteomes" id="UP000481621">
    <property type="component" value="Unassembled WGS sequence"/>
</dbReference>
<sequence length="142" mass="16526">MKFVTYTLRLLPFLYMAAIWIQSSLPSNHFVELPDSSLDKTIKESLHLVEFAILYVLLVLASLTLRRSFTPKWNVACAIFAALYGISDEIHQSFYSYRSASLFDLVKDFTGILVSYYFISRALYKGKFVWLRKKLDRIAKIH</sequence>
<accession>A0A6B3TP97</accession>
<protein>
    <recommendedName>
        <fullName evidence="2">VanZ-like domain-containing protein</fullName>
    </recommendedName>
</protein>
<dbReference type="AlphaFoldDB" id="A0A6B3TP97"/>
<proteinExistence type="predicted"/>
<evidence type="ECO:0000313" key="3">
    <source>
        <dbReference type="EMBL" id="NEX78216.1"/>
    </source>
</evidence>
<dbReference type="RefSeq" id="WP_163250726.1">
    <property type="nucleotide sequence ID" value="NZ_JAAIUV010000005.1"/>
</dbReference>
<name>A0A6B3TP97_9BACI</name>
<keyword evidence="1" id="KW-0812">Transmembrane</keyword>
<feature type="domain" description="VanZ-like" evidence="2">
    <location>
        <begin position="7"/>
        <end position="119"/>
    </location>
</feature>
<dbReference type="NCBIfam" id="NF037970">
    <property type="entry name" value="vanZ_1"/>
    <property type="match status" value="1"/>
</dbReference>
<reference evidence="3" key="1">
    <citation type="submission" date="2020-02" db="EMBL/GenBank/DDBJ databases">
        <title>Bacillus sedimentmangrovi sp. nov., isolated from sediment of the mangrove ecosystem.</title>
        <authorList>
            <person name="Liu G."/>
        </authorList>
    </citation>
    <scope>NUCLEOTIDE SEQUENCE [LARGE SCALE GENOMIC DNA]</scope>
    <source>
        <strain evidence="3">SgZ-7</strain>
    </source>
</reference>